<keyword evidence="5" id="KW-1185">Reference proteome</keyword>
<dbReference type="RefSeq" id="WP_028460531.1">
    <property type="nucleotide sequence ID" value="NZ_FSRO01000001.1"/>
</dbReference>
<evidence type="ECO:0000256" key="1">
    <source>
        <dbReference type="SAM" id="MobiDB-lite"/>
    </source>
</evidence>
<feature type="region of interest" description="Disordered" evidence="1">
    <location>
        <begin position="273"/>
        <end position="294"/>
    </location>
</feature>
<protein>
    <submittedName>
        <fullName evidence="4">Phospholipid/cholesterol/gamma-HCH transport system substrate-binding protein</fullName>
    </submittedName>
</protein>
<name>A0A1N6INP7_9PROT</name>
<dbReference type="Pfam" id="PF02470">
    <property type="entry name" value="MlaD"/>
    <property type="match status" value="1"/>
</dbReference>
<accession>A0A1N6INP7</accession>
<evidence type="ECO:0000313" key="4">
    <source>
        <dbReference type="EMBL" id="SIO33603.1"/>
    </source>
</evidence>
<reference evidence="4 5" key="1">
    <citation type="submission" date="2016-12" db="EMBL/GenBank/DDBJ databases">
        <authorList>
            <person name="Song W.-J."/>
            <person name="Kurnit D.M."/>
        </authorList>
    </citation>
    <scope>NUCLEOTIDE SEQUENCE [LARGE SCALE GENOMIC DNA]</scope>
    <source>
        <strain evidence="4 5">ATCC 49181</strain>
    </source>
</reference>
<dbReference type="SUPFAM" id="SSF58104">
    <property type="entry name" value="Methyl-accepting chemotaxis protein (MCP) signaling domain"/>
    <property type="match status" value="1"/>
</dbReference>
<dbReference type="EMBL" id="FSRO01000001">
    <property type="protein sequence ID" value="SIO33603.1"/>
    <property type="molecule type" value="Genomic_DNA"/>
</dbReference>
<dbReference type="PANTHER" id="PTHR36698:SF2">
    <property type="entry name" value="MCE_MLAD DOMAIN-CONTAINING PROTEIN"/>
    <property type="match status" value="1"/>
</dbReference>
<feature type="transmembrane region" description="Helical" evidence="2">
    <location>
        <begin position="7"/>
        <end position="28"/>
    </location>
</feature>
<proteinExistence type="predicted"/>
<organism evidence="4 5">
    <name type="scientific">Nitrosomonas cryotolerans ATCC 49181</name>
    <dbReference type="NCBI Taxonomy" id="1131553"/>
    <lineage>
        <taxon>Bacteria</taxon>
        <taxon>Pseudomonadati</taxon>
        <taxon>Pseudomonadota</taxon>
        <taxon>Betaproteobacteria</taxon>
        <taxon>Nitrosomonadales</taxon>
        <taxon>Nitrosomonadaceae</taxon>
        <taxon>Nitrosomonas</taxon>
    </lineage>
</organism>
<dbReference type="PANTHER" id="PTHR36698">
    <property type="entry name" value="BLL5892 PROTEIN"/>
    <property type="match status" value="1"/>
</dbReference>
<dbReference type="Proteomes" id="UP000185062">
    <property type="component" value="Unassembled WGS sequence"/>
</dbReference>
<dbReference type="eggNOG" id="COG1463">
    <property type="taxonomic scope" value="Bacteria"/>
</dbReference>
<feature type="domain" description="Mce/MlaD" evidence="3">
    <location>
        <begin position="38"/>
        <end position="112"/>
    </location>
</feature>
<dbReference type="STRING" id="44575.SAMN05216419_1001119"/>
<keyword evidence="2" id="KW-0812">Transmembrane</keyword>
<gene>
    <name evidence="4" type="ORF">SAMN02743940_1947</name>
</gene>
<evidence type="ECO:0000259" key="3">
    <source>
        <dbReference type="Pfam" id="PF02470"/>
    </source>
</evidence>
<keyword evidence="2" id="KW-1133">Transmembrane helix</keyword>
<dbReference type="Gene3D" id="1.10.287.950">
    <property type="entry name" value="Methyl-accepting chemotaxis protein"/>
    <property type="match status" value="1"/>
</dbReference>
<evidence type="ECO:0000256" key="2">
    <source>
        <dbReference type="SAM" id="Phobius"/>
    </source>
</evidence>
<dbReference type="AlphaFoldDB" id="A0A1N6INP7"/>
<evidence type="ECO:0000313" key="5">
    <source>
        <dbReference type="Proteomes" id="UP000185062"/>
    </source>
</evidence>
<keyword evidence="2" id="KW-0472">Membrane</keyword>
<sequence length="294" mass="32390">MENRAHALVAGLFVISLSVAAMFVATWFNGDVIKRSDYLVVTNESVTGLNSQAAVHYRGVNIGKVESIRFNPDNLNQILINISVDENIMLTKSVYAQLGYQGVTGLAYVQLNDDGSEPERLQHDAQIPMRRSLFEEVAGSGQDLLSNVNELVKKMHLLLSEKNQAQFSNILKNIEKATGQFDETAKQLQPVFKSFSGLTTETESVVGHLDQLLLEIRHITARVNQQGGIMDNLSQSTEELAAAIPELHKISDGVTRSTYNLDRVLRQVEENPQSLLFGSPPPLPGPGEYGFISP</sequence>
<dbReference type="InterPro" id="IPR003399">
    <property type="entry name" value="Mce/MlaD"/>
</dbReference>